<feature type="chain" id="PRO_5009527304" description="YHYH domain-containing protein" evidence="1">
    <location>
        <begin position="22"/>
        <end position="118"/>
    </location>
</feature>
<evidence type="ECO:0000313" key="3">
    <source>
        <dbReference type="Proteomes" id="UP000177112"/>
    </source>
</evidence>
<evidence type="ECO:0000256" key="1">
    <source>
        <dbReference type="SAM" id="SignalP"/>
    </source>
</evidence>
<sequence length="118" mass="13156">MKKIIPSLIISSLIIPFISFAHSGRTDSYGCHTCRTNCSSWGLSTGEYHCHNSKGITQPKEPIKSIKNENGVGKTILAPEYKIPTNNITNTITGTNLISSQIKTEKPSLLKRFFNWLF</sequence>
<dbReference type="NCBIfam" id="NF033223">
    <property type="entry name" value="YHYH_alt"/>
    <property type="match status" value="1"/>
</dbReference>
<dbReference type="EMBL" id="MFTY01000004">
    <property type="protein sequence ID" value="OGI71676.1"/>
    <property type="molecule type" value="Genomic_DNA"/>
</dbReference>
<evidence type="ECO:0000313" key="2">
    <source>
        <dbReference type="EMBL" id="OGI71676.1"/>
    </source>
</evidence>
<accession>A0A1F6VQ26</accession>
<dbReference type="Proteomes" id="UP000177112">
    <property type="component" value="Unassembled WGS sequence"/>
</dbReference>
<dbReference type="InterPro" id="IPR047773">
    <property type="entry name" value="YHYH_dom_bact"/>
</dbReference>
<reference evidence="2 3" key="1">
    <citation type="journal article" date="2016" name="Nat. Commun.">
        <title>Thousands of microbial genomes shed light on interconnected biogeochemical processes in an aquifer system.</title>
        <authorList>
            <person name="Anantharaman K."/>
            <person name="Brown C.T."/>
            <person name="Hug L.A."/>
            <person name="Sharon I."/>
            <person name="Castelle C.J."/>
            <person name="Probst A.J."/>
            <person name="Thomas B.C."/>
            <person name="Singh A."/>
            <person name="Wilkins M.J."/>
            <person name="Karaoz U."/>
            <person name="Brodie E.L."/>
            <person name="Williams K.H."/>
            <person name="Hubbard S.S."/>
            <person name="Banfield J.F."/>
        </authorList>
    </citation>
    <scope>NUCLEOTIDE SEQUENCE [LARGE SCALE GENOMIC DNA]</scope>
</reference>
<keyword evidence="1" id="KW-0732">Signal</keyword>
<name>A0A1F6VQ26_9BACT</name>
<organism evidence="2 3">
    <name type="scientific">Candidatus Nomurabacteria bacterium RIFCSPHIGHO2_02_FULL_35_13</name>
    <dbReference type="NCBI Taxonomy" id="1801748"/>
    <lineage>
        <taxon>Bacteria</taxon>
        <taxon>Candidatus Nomuraibacteriota</taxon>
    </lineage>
</organism>
<dbReference type="AlphaFoldDB" id="A0A1F6VQ26"/>
<proteinExistence type="predicted"/>
<dbReference type="STRING" id="1801748.A3B84_00290"/>
<protein>
    <recommendedName>
        <fullName evidence="4">YHYH domain-containing protein</fullName>
    </recommendedName>
</protein>
<evidence type="ECO:0008006" key="4">
    <source>
        <dbReference type="Google" id="ProtNLM"/>
    </source>
</evidence>
<gene>
    <name evidence="2" type="ORF">A3B84_00290</name>
</gene>
<feature type="signal peptide" evidence="1">
    <location>
        <begin position="1"/>
        <end position="21"/>
    </location>
</feature>
<comment type="caution">
    <text evidence="2">The sequence shown here is derived from an EMBL/GenBank/DDBJ whole genome shotgun (WGS) entry which is preliminary data.</text>
</comment>